<dbReference type="SUPFAM" id="SSF81324">
    <property type="entry name" value="Voltage-gated potassium channels"/>
    <property type="match status" value="1"/>
</dbReference>
<keyword evidence="1" id="KW-0472">Membrane</keyword>
<dbReference type="Gene3D" id="1.10.287.70">
    <property type="match status" value="1"/>
</dbReference>
<feature type="transmembrane region" description="Helical" evidence="1">
    <location>
        <begin position="23"/>
        <end position="42"/>
    </location>
</feature>
<dbReference type="EMBL" id="BORP01000001">
    <property type="protein sequence ID" value="GIO25406.1"/>
    <property type="molecule type" value="Genomic_DNA"/>
</dbReference>
<evidence type="ECO:0000256" key="1">
    <source>
        <dbReference type="SAM" id="Phobius"/>
    </source>
</evidence>
<dbReference type="AlphaFoldDB" id="A0A920C475"/>
<keyword evidence="1" id="KW-0812">Transmembrane</keyword>
<reference evidence="3" key="1">
    <citation type="submission" date="2021-03" db="EMBL/GenBank/DDBJ databases">
        <title>Antimicrobial resistance genes in bacteria isolated from Japanese honey, and their potential for conferring macrolide and lincosamide resistance in the American foulbrood pathogen Paenibacillus larvae.</title>
        <authorList>
            <person name="Okamoto M."/>
            <person name="Kumagai M."/>
            <person name="Kanamori H."/>
            <person name="Takamatsu D."/>
        </authorList>
    </citation>
    <scope>NUCLEOTIDE SEQUENCE</scope>
    <source>
        <strain evidence="3">J43TS3</strain>
    </source>
</reference>
<accession>A0A920C475</accession>
<dbReference type="InterPro" id="IPR013099">
    <property type="entry name" value="K_chnl_dom"/>
</dbReference>
<keyword evidence="4" id="KW-1185">Reference proteome</keyword>
<evidence type="ECO:0000313" key="3">
    <source>
        <dbReference type="EMBL" id="GIO25406.1"/>
    </source>
</evidence>
<proteinExistence type="predicted"/>
<feature type="transmembrane region" description="Helical" evidence="1">
    <location>
        <begin position="82"/>
        <end position="104"/>
    </location>
</feature>
<comment type="caution">
    <text evidence="3">The sequence shown here is derived from an EMBL/GenBank/DDBJ whole genome shotgun (WGS) entry which is preliminary data.</text>
</comment>
<dbReference type="RefSeq" id="WP_212918965.1">
    <property type="nucleotide sequence ID" value="NZ_BORP01000001.1"/>
</dbReference>
<protein>
    <submittedName>
        <fullName evidence="3">Ion channel protein</fullName>
    </submittedName>
</protein>
<gene>
    <name evidence="3" type="ORF">J43TS3_00170</name>
</gene>
<dbReference type="Pfam" id="PF07885">
    <property type="entry name" value="Ion_trans_2"/>
    <property type="match status" value="1"/>
</dbReference>
<organism evidence="3 4">
    <name type="scientific">Ornithinibacillus bavariensis</name>
    <dbReference type="NCBI Taxonomy" id="545502"/>
    <lineage>
        <taxon>Bacteria</taxon>
        <taxon>Bacillati</taxon>
        <taxon>Bacillota</taxon>
        <taxon>Bacilli</taxon>
        <taxon>Bacillales</taxon>
        <taxon>Bacillaceae</taxon>
        <taxon>Ornithinibacillus</taxon>
    </lineage>
</organism>
<sequence>MISFILTAKRLLKALWKSFRHKVFKSLFFTLVFIILSGTLFYTRIEGWALLDSIYFSVVSLIPSGFDTGLSPATNLGKLFTMMYLIVGVGVMIGLIVMIGKAVIDFDKTDDEKN</sequence>
<keyword evidence="1" id="KW-1133">Transmembrane helix</keyword>
<feature type="domain" description="Potassium channel" evidence="2">
    <location>
        <begin position="30"/>
        <end position="103"/>
    </location>
</feature>
<evidence type="ECO:0000259" key="2">
    <source>
        <dbReference type="Pfam" id="PF07885"/>
    </source>
</evidence>
<dbReference type="Proteomes" id="UP000676917">
    <property type="component" value="Unassembled WGS sequence"/>
</dbReference>
<name>A0A920C475_9BACI</name>
<evidence type="ECO:0000313" key="4">
    <source>
        <dbReference type="Proteomes" id="UP000676917"/>
    </source>
</evidence>